<organism evidence="11 12">
    <name type="scientific">Marinimicrococcus flavescens</name>
    <dbReference type="NCBI Taxonomy" id="3031815"/>
    <lineage>
        <taxon>Bacteria</taxon>
        <taxon>Pseudomonadati</taxon>
        <taxon>Pseudomonadota</taxon>
        <taxon>Alphaproteobacteria</taxon>
        <taxon>Geminicoccales</taxon>
        <taxon>Geminicoccaceae</taxon>
        <taxon>Marinimicrococcus</taxon>
    </lineage>
</organism>
<keyword evidence="7 9" id="KW-0472">Membrane</keyword>
<feature type="domain" description="Tripartite ATP-independent periplasmic transporters DctQ component" evidence="10">
    <location>
        <begin position="38"/>
        <end position="164"/>
    </location>
</feature>
<dbReference type="EMBL" id="JARGEQ010000001">
    <property type="protein sequence ID" value="MDF1584810.1"/>
    <property type="molecule type" value="Genomic_DNA"/>
</dbReference>
<feature type="transmembrane region" description="Helical" evidence="9">
    <location>
        <begin position="140"/>
        <end position="161"/>
    </location>
</feature>
<accession>A0AAP3UZ61</accession>
<reference evidence="11 12" key="1">
    <citation type="submission" date="2023-03" db="EMBL/GenBank/DDBJ databases">
        <title>YIM 152171 draft genome.</title>
        <authorList>
            <person name="Yang Z."/>
        </authorList>
    </citation>
    <scope>NUCLEOTIDE SEQUENCE [LARGE SCALE GENOMIC DNA]</scope>
    <source>
        <strain evidence="11 12">YIM 152171</strain>
    </source>
</reference>
<evidence type="ECO:0000256" key="4">
    <source>
        <dbReference type="ARBA" id="ARBA00022519"/>
    </source>
</evidence>
<evidence type="ECO:0000256" key="5">
    <source>
        <dbReference type="ARBA" id="ARBA00022692"/>
    </source>
</evidence>
<evidence type="ECO:0000313" key="11">
    <source>
        <dbReference type="EMBL" id="MDF1584810.1"/>
    </source>
</evidence>
<comment type="similarity">
    <text evidence="8 9">Belongs to the TRAP transporter small permease family.</text>
</comment>
<evidence type="ECO:0000256" key="6">
    <source>
        <dbReference type="ARBA" id="ARBA00022989"/>
    </source>
</evidence>
<dbReference type="AlphaFoldDB" id="A0AAP3UZ61"/>
<keyword evidence="6 9" id="KW-1133">Transmembrane helix</keyword>
<keyword evidence="2 9" id="KW-0813">Transport</keyword>
<dbReference type="InterPro" id="IPR055348">
    <property type="entry name" value="DctQ"/>
</dbReference>
<keyword evidence="12" id="KW-1185">Reference proteome</keyword>
<dbReference type="GO" id="GO:0022857">
    <property type="term" value="F:transmembrane transporter activity"/>
    <property type="evidence" value="ECO:0007669"/>
    <property type="project" value="UniProtKB-UniRule"/>
</dbReference>
<comment type="function">
    <text evidence="9">Part of the tripartite ATP-independent periplasmic (TRAP) transport system.</text>
</comment>
<dbReference type="GO" id="GO:0005886">
    <property type="term" value="C:plasma membrane"/>
    <property type="evidence" value="ECO:0007669"/>
    <property type="project" value="UniProtKB-SubCell"/>
</dbReference>
<evidence type="ECO:0000256" key="7">
    <source>
        <dbReference type="ARBA" id="ARBA00023136"/>
    </source>
</evidence>
<dbReference type="Pfam" id="PF04290">
    <property type="entry name" value="DctQ"/>
    <property type="match status" value="1"/>
</dbReference>
<dbReference type="InterPro" id="IPR007387">
    <property type="entry name" value="TRAP_DctQ"/>
</dbReference>
<dbReference type="GO" id="GO:0015740">
    <property type="term" value="P:C4-dicarboxylate transport"/>
    <property type="evidence" value="ECO:0007669"/>
    <property type="project" value="TreeGrafter"/>
</dbReference>
<dbReference type="RefSeq" id="WP_327787214.1">
    <property type="nucleotide sequence ID" value="NZ_JARGEQ010000001.1"/>
</dbReference>
<keyword evidence="5 9" id="KW-0812">Transmembrane</keyword>
<dbReference type="Proteomes" id="UP001301140">
    <property type="component" value="Unassembled WGS sequence"/>
</dbReference>
<feature type="transmembrane region" description="Helical" evidence="9">
    <location>
        <begin position="55"/>
        <end position="78"/>
    </location>
</feature>
<evidence type="ECO:0000256" key="1">
    <source>
        <dbReference type="ARBA" id="ARBA00004429"/>
    </source>
</evidence>
<dbReference type="PANTHER" id="PTHR35011:SF10">
    <property type="entry name" value="TRAP TRANSPORTER SMALL PERMEASE PROTEIN"/>
    <property type="match status" value="1"/>
</dbReference>
<proteinExistence type="inferred from homology"/>
<comment type="subunit">
    <text evidence="9">The complex comprises the extracytoplasmic solute receptor protein and the two transmembrane proteins.</text>
</comment>
<name>A0AAP3UZ61_9PROT</name>
<comment type="caution">
    <text evidence="11">The sequence shown here is derived from an EMBL/GenBank/DDBJ whole genome shotgun (WGS) entry which is preliminary data.</text>
</comment>
<evidence type="ECO:0000256" key="9">
    <source>
        <dbReference type="RuleBase" id="RU369079"/>
    </source>
</evidence>
<keyword evidence="4 9" id="KW-0997">Cell inner membrane</keyword>
<feature type="transmembrane region" description="Helical" evidence="9">
    <location>
        <begin position="99"/>
        <end position="128"/>
    </location>
</feature>
<feature type="transmembrane region" description="Helical" evidence="9">
    <location>
        <begin position="21"/>
        <end position="43"/>
    </location>
</feature>
<evidence type="ECO:0000256" key="3">
    <source>
        <dbReference type="ARBA" id="ARBA00022475"/>
    </source>
</evidence>
<comment type="subcellular location">
    <subcellularLocation>
        <location evidence="1 9">Cell inner membrane</location>
        <topology evidence="1 9">Multi-pass membrane protein</topology>
    </subcellularLocation>
</comment>
<keyword evidence="3" id="KW-1003">Cell membrane</keyword>
<evidence type="ECO:0000259" key="10">
    <source>
        <dbReference type="Pfam" id="PF04290"/>
    </source>
</evidence>
<gene>
    <name evidence="11" type="ORF">PZ740_00245</name>
</gene>
<dbReference type="PANTHER" id="PTHR35011">
    <property type="entry name" value="2,3-DIKETO-L-GULONATE TRAP TRANSPORTER SMALL PERMEASE PROTEIN YIAM"/>
    <property type="match status" value="1"/>
</dbReference>
<evidence type="ECO:0000313" key="12">
    <source>
        <dbReference type="Proteomes" id="UP001301140"/>
    </source>
</evidence>
<evidence type="ECO:0000256" key="2">
    <source>
        <dbReference type="ARBA" id="ARBA00022448"/>
    </source>
</evidence>
<protein>
    <recommendedName>
        <fullName evidence="9">TRAP transporter small permease protein</fullName>
    </recommendedName>
</protein>
<sequence>MDHATRPAARGAHRALDVLRAFERIAVALILVAMSVAYAGNIIVREVFPLAAARFAWIEEATLFGLAWLVFLGQGLALERGRQIAMTALFDRLPVKVRWLVGTLINLAGVIFCAYLTKLGIVLAAFVLKSGQLSPTLDVSMAWLYGAVPVGFALLTLRYALELAGINDRYGRPTRGQEH</sequence>
<evidence type="ECO:0000256" key="8">
    <source>
        <dbReference type="ARBA" id="ARBA00038436"/>
    </source>
</evidence>